<gene>
    <name evidence="3" type="ORF">OSTLU_27261</name>
</gene>
<feature type="region of interest" description="Disordered" evidence="1">
    <location>
        <begin position="1"/>
        <end position="61"/>
    </location>
</feature>
<dbReference type="RefSeq" id="XP_001421012.1">
    <property type="nucleotide sequence ID" value="XM_001420975.1"/>
</dbReference>
<dbReference type="PANTHER" id="PTHR46694">
    <property type="entry name" value="AT-RICH INTERACTIVE DOMAIN-CONTAINING PROTEIN 4"/>
    <property type="match status" value="1"/>
</dbReference>
<evidence type="ECO:0000313" key="3">
    <source>
        <dbReference type="EMBL" id="ABO99305.1"/>
    </source>
</evidence>
<organism evidence="3 4">
    <name type="scientific">Ostreococcus lucimarinus (strain CCE9901)</name>
    <dbReference type="NCBI Taxonomy" id="436017"/>
    <lineage>
        <taxon>Eukaryota</taxon>
        <taxon>Viridiplantae</taxon>
        <taxon>Chlorophyta</taxon>
        <taxon>Mamiellophyceae</taxon>
        <taxon>Mamiellales</taxon>
        <taxon>Bathycoccaceae</taxon>
        <taxon>Ostreococcus</taxon>
    </lineage>
</organism>
<evidence type="ECO:0000313" key="4">
    <source>
        <dbReference type="Proteomes" id="UP000001568"/>
    </source>
</evidence>
<dbReference type="GeneID" id="5004933"/>
<dbReference type="InterPro" id="IPR036431">
    <property type="entry name" value="ARID_dom_sf"/>
</dbReference>
<dbReference type="AlphaFoldDB" id="A4S6W0"/>
<dbReference type="HOGENOM" id="CLU_073694_0_0_1"/>
<sequence length="328" mass="36159">MDAATRDDDARRAGATTTAIDGDDDDDGTRATTTTTTTTTTTAATTAVKTPTGRDDGDDGFCPAWTRRGRGTIASAAWRRPALAACSLEDFTFDLMRFHQERGRDWEQCWANLDRVVGRTGAPLDCLHLYRQVCSLGGFASRTSAKERIKAAEIFRNMFNHYENHTMTDCGNRMLTAYENYFLEYEAAHEEDLTRGTCGNCGGGIQTSIGTVADLLHECVGCERMFHGRCQPPEVFPPIHGEGKNAGCSTRIVCFECRAGGAYAASTKLLRDEREDADSYQTRLYECVARRGRRYKSSYVRPTRAMDEGAKPPSPTGNDPDDGSKMDD</sequence>
<proteinExistence type="predicted"/>
<dbReference type="SUPFAM" id="SSF46774">
    <property type="entry name" value="ARID-like"/>
    <property type="match status" value="1"/>
</dbReference>
<keyword evidence="4" id="KW-1185">Reference proteome</keyword>
<evidence type="ECO:0000259" key="2">
    <source>
        <dbReference type="PROSITE" id="PS51011"/>
    </source>
</evidence>
<feature type="region of interest" description="Disordered" evidence="1">
    <location>
        <begin position="298"/>
        <end position="328"/>
    </location>
</feature>
<reference evidence="3 4" key="1">
    <citation type="journal article" date="2007" name="Proc. Natl. Acad. Sci. U.S.A.">
        <title>The tiny eukaryote Ostreococcus provides genomic insights into the paradox of plankton speciation.</title>
        <authorList>
            <person name="Palenik B."/>
            <person name="Grimwood J."/>
            <person name="Aerts A."/>
            <person name="Rouze P."/>
            <person name="Salamov A."/>
            <person name="Putnam N."/>
            <person name="Dupont C."/>
            <person name="Jorgensen R."/>
            <person name="Derelle E."/>
            <person name="Rombauts S."/>
            <person name="Zhou K."/>
            <person name="Otillar R."/>
            <person name="Merchant S.S."/>
            <person name="Podell S."/>
            <person name="Gaasterland T."/>
            <person name="Napoli C."/>
            <person name="Gendler K."/>
            <person name="Manuell A."/>
            <person name="Tai V."/>
            <person name="Vallon O."/>
            <person name="Piganeau G."/>
            <person name="Jancek S."/>
            <person name="Heijde M."/>
            <person name="Jabbari K."/>
            <person name="Bowler C."/>
            <person name="Lohr M."/>
            <person name="Robbens S."/>
            <person name="Werner G."/>
            <person name="Dubchak I."/>
            <person name="Pazour G.J."/>
            <person name="Ren Q."/>
            <person name="Paulsen I."/>
            <person name="Delwiche C."/>
            <person name="Schmutz J."/>
            <person name="Rokhsar D."/>
            <person name="Van de Peer Y."/>
            <person name="Moreau H."/>
            <person name="Grigoriev I.V."/>
        </authorList>
    </citation>
    <scope>NUCLEOTIDE SEQUENCE [LARGE SCALE GENOMIC DNA]</scope>
    <source>
        <strain evidence="3 4">CCE9901</strain>
    </source>
</reference>
<dbReference type="EMBL" id="CP000593">
    <property type="protein sequence ID" value="ABO99305.1"/>
    <property type="molecule type" value="Genomic_DNA"/>
</dbReference>
<feature type="compositionally biased region" description="Low complexity" evidence="1">
    <location>
        <begin position="30"/>
        <end position="47"/>
    </location>
</feature>
<accession>A4S6W0</accession>
<dbReference type="Gramene" id="ABO99305">
    <property type="protein sequence ID" value="ABO99305"/>
    <property type="gene ID" value="OSTLU_27261"/>
</dbReference>
<dbReference type="OrthoDB" id="498240at2759"/>
<name>A4S6W0_OSTLU</name>
<dbReference type="Proteomes" id="UP000001568">
    <property type="component" value="Chromosome 13"/>
</dbReference>
<dbReference type="Pfam" id="PF01388">
    <property type="entry name" value="ARID"/>
    <property type="match status" value="1"/>
</dbReference>
<dbReference type="GO" id="GO:0003677">
    <property type="term" value="F:DNA binding"/>
    <property type="evidence" value="ECO:0007669"/>
    <property type="project" value="InterPro"/>
</dbReference>
<dbReference type="PANTHER" id="PTHR46694:SF1">
    <property type="entry name" value="AT-RICH INTERACTIVE DOMAIN-CONTAINING PROTEIN 4"/>
    <property type="match status" value="1"/>
</dbReference>
<feature type="compositionally biased region" description="Basic and acidic residues" evidence="1">
    <location>
        <begin position="1"/>
        <end position="12"/>
    </location>
</feature>
<evidence type="ECO:0000256" key="1">
    <source>
        <dbReference type="SAM" id="MobiDB-lite"/>
    </source>
</evidence>
<dbReference type="Gene3D" id="1.10.150.60">
    <property type="entry name" value="ARID DNA-binding domain"/>
    <property type="match status" value="1"/>
</dbReference>
<dbReference type="InterPro" id="IPR042293">
    <property type="entry name" value="ARID4"/>
</dbReference>
<dbReference type="KEGG" id="olu:OSTLU_27261"/>
<dbReference type="OMA" id="CKICHAN"/>
<feature type="domain" description="ARID" evidence="2">
    <location>
        <begin position="85"/>
        <end position="190"/>
    </location>
</feature>
<protein>
    <recommendedName>
        <fullName evidence="2">ARID domain-containing protein</fullName>
    </recommendedName>
</protein>
<dbReference type="eggNOG" id="ENOG502QQP4">
    <property type="taxonomic scope" value="Eukaryota"/>
</dbReference>
<dbReference type="InterPro" id="IPR001606">
    <property type="entry name" value="ARID_dom"/>
</dbReference>
<dbReference type="PROSITE" id="PS51011">
    <property type="entry name" value="ARID"/>
    <property type="match status" value="1"/>
</dbReference>
<dbReference type="CDD" id="cd16100">
    <property type="entry name" value="ARID"/>
    <property type="match status" value="1"/>
</dbReference>